<evidence type="ECO:0000313" key="3">
    <source>
        <dbReference type="Proteomes" id="UP000290767"/>
    </source>
</evidence>
<feature type="region of interest" description="Disordered" evidence="1">
    <location>
        <begin position="1"/>
        <end position="22"/>
    </location>
</feature>
<gene>
    <name evidence="2" type="ORF">B5P46_15355</name>
</gene>
<comment type="caution">
    <text evidence="2">The sequence shown here is derived from an EMBL/GenBank/DDBJ whole genome shotgun (WGS) entry which is preliminary data.</text>
</comment>
<organism evidence="2 3">
    <name type="scientific">Rhizobium leguminosarum</name>
    <dbReference type="NCBI Taxonomy" id="384"/>
    <lineage>
        <taxon>Bacteria</taxon>
        <taxon>Pseudomonadati</taxon>
        <taxon>Pseudomonadota</taxon>
        <taxon>Alphaproteobacteria</taxon>
        <taxon>Hyphomicrobiales</taxon>
        <taxon>Rhizobiaceae</taxon>
        <taxon>Rhizobium/Agrobacterium group</taxon>
        <taxon>Rhizobium</taxon>
    </lineage>
</organism>
<feature type="compositionally biased region" description="Polar residues" evidence="1">
    <location>
        <begin position="1"/>
        <end position="10"/>
    </location>
</feature>
<feature type="compositionally biased region" description="Basic and acidic residues" evidence="1">
    <location>
        <begin position="11"/>
        <end position="22"/>
    </location>
</feature>
<feature type="compositionally biased region" description="Basic and acidic residues" evidence="1">
    <location>
        <begin position="72"/>
        <end position="84"/>
    </location>
</feature>
<dbReference type="AlphaFoldDB" id="A0A4Q1U1Q5"/>
<accession>A0A4Q1U1Q5</accession>
<evidence type="ECO:0000256" key="1">
    <source>
        <dbReference type="SAM" id="MobiDB-lite"/>
    </source>
</evidence>
<name>A0A4Q1U1Q5_RHILE</name>
<reference evidence="2 3" key="1">
    <citation type="submission" date="2017-03" db="EMBL/GenBank/DDBJ databases">
        <authorList>
            <person name="Safronova V.I."/>
            <person name="Sazanova A.L."/>
            <person name="Chirak E.R."/>
        </authorList>
    </citation>
    <scope>NUCLEOTIDE SEQUENCE [LARGE SCALE GENOMIC DNA]</scope>
    <source>
        <strain evidence="2 3">Tri-43</strain>
    </source>
</reference>
<sequence length="84" mass="8861">MPFPSPTTEDPAQRFEESKDPARNALDEVVATANQAGWGTQEIAVALLEAAKSLKDANSADPDAADPPIGDAVKEQIGHGEQFD</sequence>
<feature type="region of interest" description="Disordered" evidence="1">
    <location>
        <begin position="55"/>
        <end position="84"/>
    </location>
</feature>
<protein>
    <submittedName>
        <fullName evidence="2">Uncharacterized protein</fullName>
    </submittedName>
</protein>
<dbReference type="Proteomes" id="UP000290767">
    <property type="component" value="Unassembled WGS sequence"/>
</dbReference>
<proteinExistence type="predicted"/>
<evidence type="ECO:0000313" key="2">
    <source>
        <dbReference type="EMBL" id="RXT25522.1"/>
    </source>
</evidence>
<feature type="compositionally biased region" description="Low complexity" evidence="1">
    <location>
        <begin position="56"/>
        <end position="71"/>
    </location>
</feature>
<dbReference type="EMBL" id="MZMU01000010">
    <property type="protein sequence ID" value="RXT25522.1"/>
    <property type="molecule type" value="Genomic_DNA"/>
</dbReference>
<dbReference type="RefSeq" id="WP_129419417.1">
    <property type="nucleotide sequence ID" value="NZ_MZMU01000010.1"/>
</dbReference>